<comment type="function">
    <text evidence="6">HflC and HflK could regulate a protease.</text>
</comment>
<dbReference type="PANTHER" id="PTHR42911:SF1">
    <property type="entry name" value="MODULATOR OF FTSH PROTEASE HFLC"/>
    <property type="match status" value="1"/>
</dbReference>
<dbReference type="InterPro" id="IPR001107">
    <property type="entry name" value="Band_7"/>
</dbReference>
<name>A0ABP8VHT3_9HYPH</name>
<evidence type="ECO:0000256" key="4">
    <source>
        <dbReference type="ARBA" id="ARBA00022989"/>
    </source>
</evidence>
<dbReference type="PANTHER" id="PTHR42911">
    <property type="entry name" value="MODULATOR OF FTSH PROTEASE HFLC"/>
    <property type="match status" value="1"/>
</dbReference>
<dbReference type="Gene3D" id="3.30.479.30">
    <property type="entry name" value="Band 7 domain"/>
    <property type="match status" value="1"/>
</dbReference>
<evidence type="ECO:0000256" key="5">
    <source>
        <dbReference type="ARBA" id="ARBA00023136"/>
    </source>
</evidence>
<gene>
    <name evidence="10" type="ORF">GCM10023262_08760</name>
</gene>
<dbReference type="SMART" id="SM00244">
    <property type="entry name" value="PHB"/>
    <property type="match status" value="1"/>
</dbReference>
<evidence type="ECO:0000313" key="10">
    <source>
        <dbReference type="EMBL" id="GAA4662900.1"/>
    </source>
</evidence>
<dbReference type="InterPro" id="IPR036013">
    <property type="entry name" value="Band_7/SPFH_dom_sf"/>
</dbReference>
<dbReference type="SUPFAM" id="SSF117892">
    <property type="entry name" value="Band 7/SPFH domain"/>
    <property type="match status" value="1"/>
</dbReference>
<evidence type="ECO:0000256" key="7">
    <source>
        <dbReference type="SAM" id="MobiDB-lite"/>
    </source>
</evidence>
<dbReference type="GO" id="GO:0006508">
    <property type="term" value="P:proteolysis"/>
    <property type="evidence" value="ECO:0007669"/>
    <property type="project" value="UniProtKB-KW"/>
</dbReference>
<evidence type="ECO:0000256" key="8">
    <source>
        <dbReference type="SAM" id="Phobius"/>
    </source>
</evidence>
<evidence type="ECO:0000256" key="6">
    <source>
        <dbReference type="PIRNR" id="PIRNR005651"/>
    </source>
</evidence>
<dbReference type="PIRSF" id="PIRSF005651">
    <property type="entry name" value="HflC"/>
    <property type="match status" value="1"/>
</dbReference>
<keyword evidence="11" id="KW-1185">Reference proteome</keyword>
<reference evidence="11" key="1">
    <citation type="journal article" date="2019" name="Int. J. Syst. Evol. Microbiol.">
        <title>The Global Catalogue of Microorganisms (GCM) 10K type strain sequencing project: providing services to taxonomists for standard genome sequencing and annotation.</title>
        <authorList>
            <consortium name="The Broad Institute Genomics Platform"/>
            <consortium name="The Broad Institute Genome Sequencing Center for Infectious Disease"/>
            <person name="Wu L."/>
            <person name="Ma J."/>
        </authorList>
    </citation>
    <scope>NUCLEOTIDE SEQUENCE [LARGE SCALE GENOMIC DNA]</scope>
    <source>
        <strain evidence="11">JCM 17714</strain>
    </source>
</reference>
<protein>
    <recommendedName>
        <fullName evidence="6">Protein HflC</fullName>
    </recommendedName>
</protein>
<dbReference type="Proteomes" id="UP001501699">
    <property type="component" value="Unassembled WGS sequence"/>
</dbReference>
<comment type="similarity">
    <text evidence="2 6">Belongs to the band 7/mec-2 family. HflC subfamily.</text>
</comment>
<dbReference type="InterPro" id="IPR010200">
    <property type="entry name" value="HflC"/>
</dbReference>
<comment type="subcellular location">
    <subcellularLocation>
        <location evidence="1">Membrane</location>
        <topology evidence="1">Single-pass membrane protein</topology>
    </subcellularLocation>
</comment>
<evidence type="ECO:0000256" key="3">
    <source>
        <dbReference type="ARBA" id="ARBA00022692"/>
    </source>
</evidence>
<dbReference type="CDD" id="cd03405">
    <property type="entry name" value="SPFH_HflC"/>
    <property type="match status" value="1"/>
</dbReference>
<feature type="domain" description="Band 7" evidence="9">
    <location>
        <begin position="23"/>
        <end position="188"/>
    </location>
</feature>
<evidence type="ECO:0000313" key="11">
    <source>
        <dbReference type="Proteomes" id="UP001501699"/>
    </source>
</evidence>
<organism evidence="10 11">
    <name type="scientific">Bartonella pachyuromydis</name>
    <dbReference type="NCBI Taxonomy" id="931097"/>
    <lineage>
        <taxon>Bacteria</taxon>
        <taxon>Pseudomonadati</taxon>
        <taxon>Pseudomonadota</taxon>
        <taxon>Alphaproteobacteria</taxon>
        <taxon>Hyphomicrobiales</taxon>
        <taxon>Bartonellaceae</taxon>
        <taxon>Bartonella</taxon>
    </lineage>
</organism>
<evidence type="ECO:0000259" key="9">
    <source>
        <dbReference type="SMART" id="SM00244"/>
    </source>
</evidence>
<feature type="region of interest" description="Disordered" evidence="7">
    <location>
        <begin position="293"/>
        <end position="318"/>
    </location>
</feature>
<feature type="transmembrane region" description="Helical" evidence="8">
    <location>
        <begin position="7"/>
        <end position="29"/>
    </location>
</feature>
<dbReference type="Pfam" id="PF01145">
    <property type="entry name" value="Band_7"/>
    <property type="match status" value="1"/>
</dbReference>
<keyword evidence="3 8" id="KW-0812">Transmembrane</keyword>
<evidence type="ECO:0000256" key="2">
    <source>
        <dbReference type="ARBA" id="ARBA00007862"/>
    </source>
</evidence>
<accession>A0ABP8VHT3</accession>
<keyword evidence="10" id="KW-0645">Protease</keyword>
<keyword evidence="5 8" id="KW-0472">Membrane</keyword>
<evidence type="ECO:0000256" key="1">
    <source>
        <dbReference type="ARBA" id="ARBA00004167"/>
    </source>
</evidence>
<keyword evidence="4 8" id="KW-1133">Transmembrane helix</keyword>
<sequence length="318" mass="36338">MIQQSRFLFILSPIVLLLMILWMSLFIVYPRQQVAIKRFGQIVKVESNPGLYFKAPFVDKMIVVDNRLLRYDVPTQSVQVRGGAYYEVDAFFIYRITDPKLFLQRIASGRPQIAARENLAPRFIDALRAVYGKREFKAALSDERGAMMAEVQRQFSVDAGSLGITIVDVRIRKTDLTDAVSEDVYRQMAAEREAAAENIRARGQQERDRIVAEANREYEEIVAAAKRDAEITRGEGQAESIRLLLSAREANPSFYDFWLAMEQYKNLEHISMVVSPNESFFLYFHNPLQDKKKLPSNMNTGFNKTDPKSGESKSNSGL</sequence>
<dbReference type="GO" id="GO:0008233">
    <property type="term" value="F:peptidase activity"/>
    <property type="evidence" value="ECO:0007669"/>
    <property type="project" value="UniProtKB-KW"/>
</dbReference>
<comment type="caution">
    <text evidence="10">The sequence shown here is derived from an EMBL/GenBank/DDBJ whole genome shotgun (WGS) entry which is preliminary data.</text>
</comment>
<keyword evidence="10" id="KW-0378">Hydrolase</keyword>
<dbReference type="EMBL" id="BAABJA010000004">
    <property type="protein sequence ID" value="GAA4662900.1"/>
    <property type="molecule type" value="Genomic_DNA"/>
</dbReference>
<proteinExistence type="inferred from homology"/>